<dbReference type="InParanoid" id="B9GVE8"/>
<evidence type="ECO:0000313" key="7">
    <source>
        <dbReference type="Proteomes" id="UP000006729"/>
    </source>
</evidence>
<dbReference type="InterPro" id="IPR008978">
    <property type="entry name" value="HSP20-like_chaperone"/>
</dbReference>
<comment type="similarity">
    <text evidence="3 4">Belongs to the small heat shock protein (HSP20) family.</text>
</comment>
<dbReference type="Gene3D" id="2.60.40.790">
    <property type="match status" value="1"/>
</dbReference>
<dbReference type="PANTHER" id="PTHR46991">
    <property type="entry name" value="23.5 KDA HEAT SHOCK PROTEIN, MITOCHONDRIAL"/>
    <property type="match status" value="1"/>
</dbReference>
<evidence type="ECO:0000256" key="4">
    <source>
        <dbReference type="RuleBase" id="RU003616"/>
    </source>
</evidence>
<name>B9GVE8_POPTR</name>
<dbReference type="PROSITE" id="PS01031">
    <property type="entry name" value="SHSP"/>
    <property type="match status" value="1"/>
</dbReference>
<dbReference type="ExpressionAtlas" id="B9GVE8">
    <property type="expression patterns" value="baseline and differential"/>
</dbReference>
<dbReference type="AlphaFoldDB" id="B9GVE8"/>
<evidence type="ECO:0000313" key="6">
    <source>
        <dbReference type="EMBL" id="PNT44909.1"/>
    </source>
</evidence>
<evidence type="ECO:0000256" key="1">
    <source>
        <dbReference type="ARBA" id="ARBA00022946"/>
    </source>
</evidence>
<dbReference type="KEGG" id="pop:7479202"/>
<dbReference type="OrthoDB" id="1431247at2759"/>
<reference evidence="6 7" key="1">
    <citation type="journal article" date="2006" name="Science">
        <title>The genome of black cottonwood, Populus trichocarpa (Torr. &amp; Gray).</title>
        <authorList>
            <person name="Tuskan G.A."/>
            <person name="Difazio S."/>
            <person name="Jansson S."/>
            <person name="Bohlmann J."/>
            <person name="Grigoriev I."/>
            <person name="Hellsten U."/>
            <person name="Putnam N."/>
            <person name="Ralph S."/>
            <person name="Rombauts S."/>
            <person name="Salamov A."/>
            <person name="Schein J."/>
            <person name="Sterck L."/>
            <person name="Aerts A."/>
            <person name="Bhalerao R.R."/>
            <person name="Bhalerao R.P."/>
            <person name="Blaudez D."/>
            <person name="Boerjan W."/>
            <person name="Brun A."/>
            <person name="Brunner A."/>
            <person name="Busov V."/>
            <person name="Campbell M."/>
            <person name="Carlson J."/>
            <person name="Chalot M."/>
            <person name="Chapman J."/>
            <person name="Chen G.L."/>
            <person name="Cooper D."/>
            <person name="Coutinho P.M."/>
            <person name="Couturier J."/>
            <person name="Covert S."/>
            <person name="Cronk Q."/>
            <person name="Cunningham R."/>
            <person name="Davis J."/>
            <person name="Degroeve S."/>
            <person name="Dejardin A."/>
            <person name="Depamphilis C."/>
            <person name="Detter J."/>
            <person name="Dirks B."/>
            <person name="Dubchak I."/>
            <person name="Duplessis S."/>
            <person name="Ehlting J."/>
            <person name="Ellis B."/>
            <person name="Gendler K."/>
            <person name="Goodstein D."/>
            <person name="Gribskov M."/>
            <person name="Grimwood J."/>
            <person name="Groover A."/>
            <person name="Gunter L."/>
            <person name="Hamberger B."/>
            <person name="Heinze B."/>
            <person name="Helariutta Y."/>
            <person name="Henrissat B."/>
            <person name="Holligan D."/>
            <person name="Holt R."/>
            <person name="Huang W."/>
            <person name="Islam-Faridi N."/>
            <person name="Jones S."/>
            <person name="Jones-Rhoades M."/>
            <person name="Jorgensen R."/>
            <person name="Joshi C."/>
            <person name="Kangasjarvi J."/>
            <person name="Karlsson J."/>
            <person name="Kelleher C."/>
            <person name="Kirkpatrick R."/>
            <person name="Kirst M."/>
            <person name="Kohler A."/>
            <person name="Kalluri U."/>
            <person name="Larimer F."/>
            <person name="Leebens-Mack J."/>
            <person name="Leple J.C."/>
            <person name="Locascio P."/>
            <person name="Lou Y."/>
            <person name="Lucas S."/>
            <person name="Martin F."/>
            <person name="Montanini B."/>
            <person name="Napoli C."/>
            <person name="Nelson D.R."/>
            <person name="Nelson C."/>
            <person name="Nieminen K."/>
            <person name="Nilsson O."/>
            <person name="Pereda V."/>
            <person name="Peter G."/>
            <person name="Philippe R."/>
            <person name="Pilate G."/>
            <person name="Poliakov A."/>
            <person name="Razumovskaya J."/>
            <person name="Richardson P."/>
            <person name="Rinaldi C."/>
            <person name="Ritland K."/>
            <person name="Rouze P."/>
            <person name="Ryaboy D."/>
            <person name="Schmutz J."/>
            <person name="Schrader J."/>
            <person name="Segerman B."/>
            <person name="Shin H."/>
            <person name="Siddiqui A."/>
            <person name="Sterky F."/>
            <person name="Terry A."/>
            <person name="Tsai C.J."/>
            <person name="Uberbacher E."/>
            <person name="Unneberg P."/>
            <person name="Vahala J."/>
            <person name="Wall K."/>
            <person name="Wessler S."/>
            <person name="Yang G."/>
            <person name="Yin T."/>
            <person name="Douglas C."/>
            <person name="Marra M."/>
            <person name="Sandberg G."/>
            <person name="Van de Peer Y."/>
            <person name="Rokhsar D."/>
        </authorList>
    </citation>
    <scope>NUCLEOTIDE SEQUENCE [LARGE SCALE GENOMIC DNA]</scope>
    <source>
        <strain evidence="7">cv. Nisqually</strain>
    </source>
</reference>
<gene>
    <name evidence="6" type="ORF">POPTR_003G109200</name>
</gene>
<dbReference type="InterPro" id="IPR044656">
    <property type="entry name" value="HSP14.7/HSP23.5/HSP23.6-like"/>
</dbReference>
<dbReference type="OMA" id="NTNAMRH"/>
<evidence type="ECO:0000256" key="2">
    <source>
        <dbReference type="ARBA" id="ARBA00023016"/>
    </source>
</evidence>
<organism evidence="6 7">
    <name type="scientific">Populus trichocarpa</name>
    <name type="common">Western balsam poplar</name>
    <name type="synonym">Populus balsamifera subsp. trichocarpa</name>
    <dbReference type="NCBI Taxonomy" id="3694"/>
    <lineage>
        <taxon>Eukaryota</taxon>
        <taxon>Viridiplantae</taxon>
        <taxon>Streptophyta</taxon>
        <taxon>Embryophyta</taxon>
        <taxon>Tracheophyta</taxon>
        <taxon>Spermatophyta</taxon>
        <taxon>Magnoliopsida</taxon>
        <taxon>eudicotyledons</taxon>
        <taxon>Gunneridae</taxon>
        <taxon>Pentapetalae</taxon>
        <taxon>rosids</taxon>
        <taxon>fabids</taxon>
        <taxon>Malpighiales</taxon>
        <taxon>Salicaceae</taxon>
        <taxon>Saliceae</taxon>
        <taxon>Populus</taxon>
    </lineage>
</organism>
<dbReference type="CDD" id="cd00298">
    <property type="entry name" value="ACD_sHsps_p23-like"/>
    <property type="match status" value="1"/>
</dbReference>
<dbReference type="eggNOG" id="KOG0710">
    <property type="taxonomic scope" value="Eukaryota"/>
</dbReference>
<feature type="domain" description="SHSP" evidence="5">
    <location>
        <begin position="107"/>
        <end position="213"/>
    </location>
</feature>
<dbReference type="Pfam" id="PF00011">
    <property type="entry name" value="HSP20"/>
    <property type="match status" value="1"/>
</dbReference>
<dbReference type="SUPFAM" id="SSF49764">
    <property type="entry name" value="HSP20-like chaperones"/>
    <property type="match status" value="1"/>
</dbReference>
<dbReference type="Proteomes" id="UP000006729">
    <property type="component" value="Chromosome 3"/>
</dbReference>
<keyword evidence="1" id="KW-0809">Transit peptide</keyword>
<keyword evidence="7" id="KW-1185">Reference proteome</keyword>
<dbReference type="FunCoup" id="B9GVE8">
    <property type="interactions" value="75"/>
</dbReference>
<accession>B9GVE8</accession>
<proteinExistence type="inferred from homology"/>
<dbReference type="Gramene" id="Potri.003G109200.1.v4.1">
    <property type="protein sequence ID" value="Potri.003G109200.1.v4.1"/>
    <property type="gene ID" value="Potri.003G109200.v4.1"/>
</dbReference>
<dbReference type="HOGENOM" id="CLU_046737_3_1_1"/>
<dbReference type="SMR" id="B9GVE8"/>
<evidence type="ECO:0000256" key="3">
    <source>
        <dbReference type="PROSITE-ProRule" id="PRU00285"/>
    </source>
</evidence>
<dbReference type="PANTHER" id="PTHR46991:SF11">
    <property type="entry name" value="SMALL HEAT SHOCK PROTEIN HSPF"/>
    <property type="match status" value="1"/>
</dbReference>
<dbReference type="STRING" id="3694.B9GVE8"/>
<dbReference type="InterPro" id="IPR002068">
    <property type="entry name" value="A-crystallin/Hsp20_dom"/>
</dbReference>
<sequence>MASSRALKRLVSSSIIPNSSSLRSFLRPVATCPSSSRLFNTNALRDYDDDHESGRGIDDRPSHRSLARSRDDFLSGNVFDPFSPTRSLSQVLNMMDQFMENPLISAPRAGGLRRGWDARETDDALNLRIDMPGLGKEDVKVSVEQNSLVIKGEGAKESDDEENARRYSSRIDLPEKMYKTDEIKAEMKNGVLKVVVPKVKEEERANVFHVKVE</sequence>
<dbReference type="EMBL" id="CM009292">
    <property type="protein sequence ID" value="PNT44909.1"/>
    <property type="molecule type" value="Genomic_DNA"/>
</dbReference>
<protein>
    <recommendedName>
        <fullName evidence="5">SHSP domain-containing protein</fullName>
    </recommendedName>
</protein>
<keyword evidence="2" id="KW-0346">Stress response</keyword>
<evidence type="ECO:0000259" key="5">
    <source>
        <dbReference type="PROSITE" id="PS01031"/>
    </source>
</evidence>